<dbReference type="Proteomes" id="UP000515808">
    <property type="component" value="Chromosome"/>
</dbReference>
<evidence type="ECO:0008006" key="3">
    <source>
        <dbReference type="Google" id="ProtNLM"/>
    </source>
</evidence>
<keyword evidence="2" id="KW-1185">Reference proteome</keyword>
<accession>A0A7G9LAR3</accession>
<name>A0A7G9LAR3_9FLAO</name>
<dbReference type="EMBL" id="CP060695">
    <property type="protein sequence ID" value="QNM85712.1"/>
    <property type="molecule type" value="Genomic_DNA"/>
</dbReference>
<organism evidence="1 2">
    <name type="scientific">Polaribacter pectinis</name>
    <dbReference type="NCBI Taxonomy" id="2738844"/>
    <lineage>
        <taxon>Bacteria</taxon>
        <taxon>Pseudomonadati</taxon>
        <taxon>Bacteroidota</taxon>
        <taxon>Flavobacteriia</taxon>
        <taxon>Flavobacteriales</taxon>
        <taxon>Flavobacteriaceae</taxon>
    </lineage>
</organism>
<evidence type="ECO:0000313" key="1">
    <source>
        <dbReference type="EMBL" id="QNM85712.1"/>
    </source>
</evidence>
<dbReference type="RefSeq" id="WP_187482614.1">
    <property type="nucleotide sequence ID" value="NZ_CP060695.1"/>
</dbReference>
<gene>
    <name evidence="1" type="ORF">H9W90_00890</name>
</gene>
<dbReference type="KEGG" id="ppec:H9W90_00890"/>
<proteinExistence type="predicted"/>
<dbReference type="AlphaFoldDB" id="A0A7G9LAR3"/>
<reference evidence="1 2" key="1">
    <citation type="submission" date="2020-08" db="EMBL/GenBank/DDBJ databases">
        <title>Polaribacter sp. L12M9 isolated from gut of the Korean scallop.</title>
        <authorList>
            <person name="Jeong Y.S."/>
        </authorList>
    </citation>
    <scope>NUCLEOTIDE SEQUENCE [LARGE SCALE GENOMIC DNA]</scope>
    <source>
        <strain evidence="1 2">L12M9</strain>
    </source>
</reference>
<protein>
    <recommendedName>
        <fullName evidence="3">Lacal_2735 family protein</fullName>
    </recommendedName>
</protein>
<sequence length="65" mass="7880">MSRIKQLIIYRKHLEDRYLRLLEKSNEYRFIDESKSDTAAFKAMKILDKINRVSYLDREILNTVS</sequence>
<evidence type="ECO:0000313" key="2">
    <source>
        <dbReference type="Proteomes" id="UP000515808"/>
    </source>
</evidence>